<dbReference type="AlphaFoldDB" id="A0A6H2GSE4"/>
<dbReference type="SUPFAM" id="SSF53067">
    <property type="entry name" value="Actin-like ATPase domain"/>
    <property type="match status" value="2"/>
</dbReference>
<dbReference type="PANTHER" id="PTHR43190:SF3">
    <property type="entry name" value="N-ACETYL-D-GLUCOSAMINE KINASE"/>
    <property type="match status" value="1"/>
</dbReference>
<evidence type="ECO:0000313" key="2">
    <source>
        <dbReference type="EMBL" id="QJC50317.1"/>
    </source>
</evidence>
<dbReference type="Proteomes" id="UP000502136">
    <property type="component" value="Chromosome"/>
</dbReference>
<dbReference type="EMBL" id="CP051428">
    <property type="protein sequence ID" value="QJC50317.1"/>
    <property type="molecule type" value="Genomic_DNA"/>
</dbReference>
<evidence type="ECO:0000259" key="1">
    <source>
        <dbReference type="Pfam" id="PF01869"/>
    </source>
</evidence>
<dbReference type="Gene3D" id="3.30.420.40">
    <property type="match status" value="2"/>
</dbReference>
<proteinExistence type="predicted"/>
<keyword evidence="3" id="KW-1185">Reference proteome</keyword>
<dbReference type="PANTHER" id="PTHR43190">
    <property type="entry name" value="N-ACETYL-D-GLUCOSAMINE KINASE"/>
    <property type="match status" value="1"/>
</dbReference>
<gene>
    <name evidence="2" type="ORF">HGI30_00990</name>
</gene>
<sequence length="314" mass="31908">MEYWLGLDGGGTRTTVCAEDAAGSELARFEVGALNINGQRAGAAEEALAEAARELERRGLPLGGCVSLAVGAAGISNPQARERLAAALAELAFRGELTLAGDQETALAGALEGRPGIALIAGTGSIAYGRSEAGETHRAGGFGHLIDDEGSGYAIGRDMLAAIVRAADGRSRPTALAEPAFRQLGLEPGRLPELVRWVYDPARPKSSVAALAPLLQPACEAGDAAALAIARRAAGALAELAEAVAARLGLGGGELAPLGSVLLRCAPVRDAFAERLAERLPQLSLTAARRDAASGAVLLARRARPASGEEGSPC</sequence>
<dbReference type="Pfam" id="PF01869">
    <property type="entry name" value="BcrAD_BadFG"/>
    <property type="match status" value="1"/>
</dbReference>
<dbReference type="InterPro" id="IPR052519">
    <property type="entry name" value="Euk-type_GlcNAc_Kinase"/>
</dbReference>
<feature type="domain" description="ATPase BadF/BadG/BcrA/BcrD type" evidence="1">
    <location>
        <begin position="5"/>
        <end position="300"/>
    </location>
</feature>
<reference evidence="2 3" key="1">
    <citation type="submission" date="2020-04" db="EMBL/GenBank/DDBJ databases">
        <title>Novel Paenibacillus strain UniB2 isolated from commercial digestive syrup.</title>
        <authorList>
            <person name="Thorat V."/>
            <person name="Kirdat K."/>
            <person name="Tiwarekar B."/>
            <person name="Yadav A."/>
        </authorList>
    </citation>
    <scope>NUCLEOTIDE SEQUENCE [LARGE SCALE GENOMIC DNA]</scope>
    <source>
        <strain evidence="2 3">UniB2</strain>
    </source>
</reference>
<accession>A0A6H2GSE4</accession>
<organism evidence="2 3">
    <name type="scientific">Paenibacillus albicereus</name>
    <dbReference type="NCBI Taxonomy" id="2726185"/>
    <lineage>
        <taxon>Bacteria</taxon>
        <taxon>Bacillati</taxon>
        <taxon>Bacillota</taxon>
        <taxon>Bacilli</taxon>
        <taxon>Bacillales</taxon>
        <taxon>Paenibacillaceae</taxon>
        <taxon>Paenibacillus</taxon>
    </lineage>
</organism>
<name>A0A6H2GSE4_9BACL</name>
<dbReference type="RefSeq" id="WP_168906000.1">
    <property type="nucleotide sequence ID" value="NZ_CP051428.1"/>
</dbReference>
<dbReference type="InterPro" id="IPR043129">
    <property type="entry name" value="ATPase_NBD"/>
</dbReference>
<dbReference type="KEGG" id="palr:HGI30_00990"/>
<dbReference type="InterPro" id="IPR002731">
    <property type="entry name" value="ATPase_BadF"/>
</dbReference>
<protein>
    <submittedName>
        <fullName evidence="2">ATPase</fullName>
    </submittedName>
</protein>
<evidence type="ECO:0000313" key="3">
    <source>
        <dbReference type="Proteomes" id="UP000502136"/>
    </source>
</evidence>